<dbReference type="CDD" id="cd06259">
    <property type="entry name" value="YdcF-like"/>
    <property type="match status" value="1"/>
</dbReference>
<dbReference type="EMBL" id="PXYL01000007">
    <property type="protein sequence ID" value="PSJ59829.1"/>
    <property type="molecule type" value="Genomic_DNA"/>
</dbReference>
<evidence type="ECO:0000256" key="1">
    <source>
        <dbReference type="SAM" id="Phobius"/>
    </source>
</evidence>
<dbReference type="OrthoDB" id="9809813at2"/>
<keyword evidence="4" id="KW-1185">Reference proteome</keyword>
<organism evidence="3 4">
    <name type="scientific">Pseudaminobacter soli</name>
    <name type="common">ex Li et al. 2025</name>
    <dbReference type="NCBI Taxonomy" id="1295366"/>
    <lineage>
        <taxon>Bacteria</taxon>
        <taxon>Pseudomonadati</taxon>
        <taxon>Pseudomonadota</taxon>
        <taxon>Alphaproteobacteria</taxon>
        <taxon>Hyphomicrobiales</taxon>
        <taxon>Phyllobacteriaceae</taxon>
        <taxon>Pseudaminobacter</taxon>
    </lineage>
</organism>
<evidence type="ECO:0000259" key="2">
    <source>
        <dbReference type="Pfam" id="PF02698"/>
    </source>
</evidence>
<dbReference type="GO" id="GO:0043164">
    <property type="term" value="P:Gram-negative-bacterium-type cell wall biogenesis"/>
    <property type="evidence" value="ECO:0007669"/>
    <property type="project" value="TreeGrafter"/>
</dbReference>
<dbReference type="AlphaFoldDB" id="A0A2P7SBF8"/>
<reference evidence="3 4" key="1">
    <citation type="submission" date="2018-03" db="EMBL/GenBank/DDBJ databases">
        <title>The draft genome of Mesorhizobium soli JCM 19897.</title>
        <authorList>
            <person name="Li L."/>
            <person name="Liu L."/>
            <person name="Liang L."/>
            <person name="Wang T."/>
            <person name="Zhang X."/>
        </authorList>
    </citation>
    <scope>NUCLEOTIDE SEQUENCE [LARGE SCALE GENOMIC DNA]</scope>
    <source>
        <strain evidence="3 4">JCM 19897</strain>
    </source>
</reference>
<feature type="domain" description="DUF218" evidence="2">
    <location>
        <begin position="79"/>
        <end position="246"/>
    </location>
</feature>
<dbReference type="InterPro" id="IPR003848">
    <property type="entry name" value="DUF218"/>
</dbReference>
<dbReference type="PANTHER" id="PTHR30336:SF4">
    <property type="entry name" value="ENVELOPE BIOGENESIS FACTOR ELYC"/>
    <property type="match status" value="1"/>
</dbReference>
<accession>A0A2P7SBF8</accession>
<feature type="transmembrane region" description="Helical" evidence="1">
    <location>
        <begin position="38"/>
        <end position="62"/>
    </location>
</feature>
<dbReference type="InterPro" id="IPR051599">
    <property type="entry name" value="Cell_Envelope_Assoc"/>
</dbReference>
<proteinExistence type="predicted"/>
<dbReference type="Gene3D" id="3.40.50.620">
    <property type="entry name" value="HUPs"/>
    <property type="match status" value="1"/>
</dbReference>
<gene>
    <name evidence="3" type="ORF">C7I85_15940</name>
</gene>
<dbReference type="Proteomes" id="UP000240653">
    <property type="component" value="Unassembled WGS sequence"/>
</dbReference>
<dbReference type="Pfam" id="PF02698">
    <property type="entry name" value="DUF218"/>
    <property type="match status" value="1"/>
</dbReference>
<keyword evidence="1" id="KW-0812">Transmembrane</keyword>
<feature type="transmembrane region" description="Helical" evidence="1">
    <location>
        <begin position="9"/>
        <end position="32"/>
    </location>
</feature>
<evidence type="ECO:0000313" key="3">
    <source>
        <dbReference type="EMBL" id="PSJ59829.1"/>
    </source>
</evidence>
<dbReference type="InterPro" id="IPR014729">
    <property type="entry name" value="Rossmann-like_a/b/a_fold"/>
</dbReference>
<name>A0A2P7SBF8_9HYPH</name>
<dbReference type="GO" id="GO:0005886">
    <property type="term" value="C:plasma membrane"/>
    <property type="evidence" value="ECO:0007669"/>
    <property type="project" value="TreeGrafter"/>
</dbReference>
<dbReference type="RefSeq" id="WP_106724971.1">
    <property type="nucleotide sequence ID" value="NZ_PXYL01000007.1"/>
</dbReference>
<protein>
    <submittedName>
        <fullName evidence="3">YdcF family protein</fullName>
    </submittedName>
</protein>
<keyword evidence="1" id="KW-0472">Membrane</keyword>
<comment type="caution">
    <text evidence="3">The sequence shown here is derived from an EMBL/GenBank/DDBJ whole genome shotgun (WGS) entry which is preliminary data.</text>
</comment>
<evidence type="ECO:0000313" key="4">
    <source>
        <dbReference type="Proteomes" id="UP000240653"/>
    </source>
</evidence>
<dbReference type="PANTHER" id="PTHR30336">
    <property type="entry name" value="INNER MEMBRANE PROTEIN, PROBABLE PERMEASE"/>
    <property type="match status" value="1"/>
</dbReference>
<sequence>MFFVVSKVFWFFIQPLNLSLFLLLAGVVALLAGWRRLAITGCLGGLVILALATWTSLGAILLNPLEERFQRPNLPEKVDGIVVLGGGLEGAINLARGGYELNRAGDRFVETAILARRFPDARIVVSGGVGSLILDGEGDAATAERLLTALGVERERLVLENDSRNTYENAVFTKRLVSPKPGETWLLVTSAFHMPRSMALFRKADFEVLPWPVDYRTSGQEGVGLLRDDPADALQNTTMAIREWIGLVAYWLSGKIASPFPGPA</sequence>
<keyword evidence="1" id="KW-1133">Transmembrane helix</keyword>
<dbReference type="GO" id="GO:0000270">
    <property type="term" value="P:peptidoglycan metabolic process"/>
    <property type="evidence" value="ECO:0007669"/>
    <property type="project" value="TreeGrafter"/>
</dbReference>